<dbReference type="Pfam" id="PF02635">
    <property type="entry name" value="DsrE"/>
    <property type="match status" value="1"/>
</dbReference>
<dbReference type="InterPro" id="IPR017463">
    <property type="entry name" value="Sulphur_relay_TusD/DsrE"/>
</dbReference>
<evidence type="ECO:0000256" key="3">
    <source>
        <dbReference type="ARBA" id="ARBA00022490"/>
    </source>
</evidence>
<evidence type="ECO:0000256" key="2">
    <source>
        <dbReference type="ARBA" id="ARBA00007067"/>
    </source>
</evidence>
<dbReference type="Proteomes" id="UP000218332">
    <property type="component" value="Unassembled WGS sequence"/>
</dbReference>
<evidence type="ECO:0000256" key="4">
    <source>
        <dbReference type="ARBA" id="ARBA00022679"/>
    </source>
</evidence>
<accession>A0A2A2I5R9</accession>
<reference evidence="5 6" key="1">
    <citation type="submission" date="2017-07" db="EMBL/GenBank/DDBJ databases">
        <title>Tamlnaduibacter salinus (Mi-7) genome sequencing.</title>
        <authorList>
            <person name="Verma A."/>
            <person name="Krishnamurthi S."/>
        </authorList>
    </citation>
    <scope>NUCLEOTIDE SEQUENCE [LARGE SCALE GENOMIC DNA]</scope>
    <source>
        <strain evidence="5 6">Mi-7</strain>
    </source>
</reference>
<dbReference type="GO" id="GO:0002143">
    <property type="term" value="P:tRNA wobble position uridine thiolation"/>
    <property type="evidence" value="ECO:0007669"/>
    <property type="project" value="TreeGrafter"/>
</dbReference>
<comment type="caution">
    <text evidence="5">The sequence shown here is derived from an EMBL/GenBank/DDBJ whole genome shotgun (WGS) entry which is preliminary data.</text>
</comment>
<dbReference type="Gene3D" id="3.40.1260.10">
    <property type="entry name" value="DsrEFH-like"/>
    <property type="match status" value="1"/>
</dbReference>
<keyword evidence="4 5" id="KW-0808">Transferase</keyword>
<dbReference type="GO" id="GO:1990228">
    <property type="term" value="C:sulfurtransferase complex"/>
    <property type="evidence" value="ECO:0007669"/>
    <property type="project" value="TreeGrafter"/>
</dbReference>
<dbReference type="AlphaFoldDB" id="A0A2A2I5R9"/>
<dbReference type="EMBL" id="NMPM01000024">
    <property type="protein sequence ID" value="PAV26383.1"/>
    <property type="molecule type" value="Genomic_DNA"/>
</dbReference>
<keyword evidence="6" id="KW-1185">Reference proteome</keyword>
<name>A0A2A2I5R9_9GAMM</name>
<dbReference type="PANTHER" id="PTHR34874:SF3">
    <property type="entry name" value="SULFURTRANSFERASE TUSD"/>
    <property type="match status" value="1"/>
</dbReference>
<dbReference type="GO" id="GO:0097163">
    <property type="term" value="F:sulfur carrier activity"/>
    <property type="evidence" value="ECO:0007669"/>
    <property type="project" value="TreeGrafter"/>
</dbReference>
<comment type="subcellular location">
    <subcellularLocation>
        <location evidence="1">Cytoplasm</location>
    </subcellularLocation>
</comment>
<evidence type="ECO:0000313" key="6">
    <source>
        <dbReference type="Proteomes" id="UP000218332"/>
    </source>
</evidence>
<dbReference type="InterPro" id="IPR003787">
    <property type="entry name" value="Sulphur_relay_DsrE/F-like"/>
</dbReference>
<evidence type="ECO:0000313" key="5">
    <source>
        <dbReference type="EMBL" id="PAV26383.1"/>
    </source>
</evidence>
<dbReference type="GO" id="GO:0016783">
    <property type="term" value="F:sulfurtransferase activity"/>
    <property type="evidence" value="ECO:0007669"/>
    <property type="project" value="InterPro"/>
</dbReference>
<gene>
    <name evidence="5" type="ORF">CF392_05965</name>
</gene>
<organism evidence="5 6">
    <name type="scientific">Tamilnaduibacter salinus</name>
    <dbReference type="NCBI Taxonomy" id="1484056"/>
    <lineage>
        <taxon>Bacteria</taxon>
        <taxon>Pseudomonadati</taxon>
        <taxon>Pseudomonadota</taxon>
        <taxon>Gammaproteobacteria</taxon>
        <taxon>Pseudomonadales</taxon>
        <taxon>Marinobacteraceae</taxon>
        <taxon>Tamilnaduibacter</taxon>
    </lineage>
</organism>
<proteinExistence type="inferred from homology"/>
<dbReference type="NCBIfam" id="TIGR03012">
    <property type="entry name" value="sulf_tusD_dsrE"/>
    <property type="match status" value="1"/>
</dbReference>
<comment type="similarity">
    <text evidence="2">Belongs to the DsrE/TusD family.</text>
</comment>
<dbReference type="SUPFAM" id="SSF75169">
    <property type="entry name" value="DsrEFH-like"/>
    <property type="match status" value="1"/>
</dbReference>
<protein>
    <submittedName>
        <fullName evidence="5">Sulfurtransferase complex subunit TusD</fullName>
    </submittedName>
</protein>
<dbReference type="PANTHER" id="PTHR34874">
    <property type="entry name" value="PROTEIN YCHN"/>
    <property type="match status" value="1"/>
</dbReference>
<keyword evidence="3" id="KW-0963">Cytoplasm</keyword>
<dbReference type="NCBIfam" id="NF001237">
    <property type="entry name" value="PRK00207.1"/>
    <property type="match status" value="1"/>
</dbReference>
<sequence length="140" mass="15272">MTAQPATARFTLVISGAPYTSQAPQSALRFAEAVLSAGHAIERVFLYGDGVHLASSYAAPPSDEPDWPEMWAEFLQQHRIAATCCVASALRRGLLDHTEARRYQRPGVNVRSCYTVAGLGDWLEAEQAADRTLYFKDGGV</sequence>
<dbReference type="InterPro" id="IPR027396">
    <property type="entry name" value="DsrEFH-like"/>
</dbReference>
<dbReference type="RefSeq" id="WP_095610557.1">
    <property type="nucleotide sequence ID" value="NZ_NMPM01000024.1"/>
</dbReference>
<evidence type="ECO:0000256" key="1">
    <source>
        <dbReference type="ARBA" id="ARBA00004496"/>
    </source>
</evidence>